<keyword evidence="4" id="KW-0547">Nucleotide-binding</keyword>
<dbReference type="InterPro" id="IPR050352">
    <property type="entry name" value="ABCG_transporters"/>
</dbReference>
<organism evidence="11 12">
    <name type="scientific">Dictyostelium purpureum</name>
    <name type="common">Slime mold</name>
    <dbReference type="NCBI Taxonomy" id="5786"/>
    <lineage>
        <taxon>Eukaryota</taxon>
        <taxon>Amoebozoa</taxon>
        <taxon>Evosea</taxon>
        <taxon>Eumycetozoa</taxon>
        <taxon>Dictyostelia</taxon>
        <taxon>Dictyosteliales</taxon>
        <taxon>Dictyosteliaceae</taxon>
        <taxon>Dictyostelium</taxon>
    </lineage>
</organism>
<sequence>MADSLSIEMNDQSSSTTLGGGKLVKSKSQMSLRRSLTISFKDLSYSVMVKKKKMQILKGVSGTVTPGELVAVFGPSGSGKTTLLDILANRKESGEITGSVLINGQEIDDDYKRLCSYVVQEDILLPTITVRETLRFYADLKLPPSWTNKEKVERIDQILEQIGLKHRADSKIGGILPGGIILRGLSGGEKRRVTIGCGLITSPSIILLDEPTSGLDSSSAKTVMDTLQELSQTKNVTVICTIHQPRSEIFKMFTKCMVLTEGRLVYYGNKPVEHFSSLGYPFPDLTNPADYILDSVTQIKEEGRADEIGDKLSETYLQQASSEASVQLTDSTLLYHTSTKKKKISAYNNGLWTQFIVLWKRTGLDFMRNPSNCLIRFAVAIFVGLLFGACFANLGLDEKGVQSRAAVLFYLVINMILQPFASLSLFISKRTLFNAERASRLYHTFPYYCAMMFFEILACIGTAFILGTISYWFSDLNNGVDNYFFAMCILTLAHFAGDFFMLFISCITVQVDTSFAVGAGVATIYQLFAGFFVHIDKLPISFRWLHWCNFVYYSFEALMANEFIGETIIINGKEESGRIVLDQFGLNQRKGINLIIVSSFAILFFFMVYFVLHYFHREKR</sequence>
<name>F0Z6T2_DICPU</name>
<dbReference type="GO" id="GO:0016020">
    <property type="term" value="C:membrane"/>
    <property type="evidence" value="ECO:0000318"/>
    <property type="project" value="GO_Central"/>
</dbReference>
<proteinExistence type="predicted"/>
<dbReference type="InterPro" id="IPR017871">
    <property type="entry name" value="ABC_transporter-like_CS"/>
</dbReference>
<feature type="transmembrane region" description="Helical" evidence="9">
    <location>
        <begin position="483"/>
        <end position="503"/>
    </location>
</feature>
<evidence type="ECO:0000259" key="10">
    <source>
        <dbReference type="PROSITE" id="PS50893"/>
    </source>
</evidence>
<dbReference type="OrthoDB" id="26425at2759"/>
<dbReference type="SUPFAM" id="SSF52540">
    <property type="entry name" value="P-loop containing nucleoside triphosphate hydrolases"/>
    <property type="match status" value="1"/>
</dbReference>
<dbReference type="InterPro" id="IPR003593">
    <property type="entry name" value="AAA+_ATPase"/>
</dbReference>
<protein>
    <submittedName>
        <fullName evidence="11">ABC transporter G family protein</fullName>
    </submittedName>
</protein>
<dbReference type="FunFam" id="3.40.50.300:FF:002300">
    <property type="entry name" value="ABC transporter G family protein"/>
    <property type="match status" value="1"/>
</dbReference>
<evidence type="ECO:0000313" key="12">
    <source>
        <dbReference type="Proteomes" id="UP000001064"/>
    </source>
</evidence>
<evidence type="ECO:0000256" key="1">
    <source>
        <dbReference type="ARBA" id="ARBA00004141"/>
    </source>
</evidence>
<keyword evidence="5" id="KW-0067">ATP-binding</keyword>
<dbReference type="InterPro" id="IPR003439">
    <property type="entry name" value="ABC_transporter-like_ATP-bd"/>
</dbReference>
<feature type="region of interest" description="Disordered" evidence="8">
    <location>
        <begin position="1"/>
        <end position="22"/>
    </location>
</feature>
<dbReference type="GO" id="GO:0140359">
    <property type="term" value="F:ABC-type transporter activity"/>
    <property type="evidence" value="ECO:0007669"/>
    <property type="project" value="InterPro"/>
</dbReference>
<dbReference type="PANTHER" id="PTHR48041:SF81">
    <property type="entry name" value="ABC TRANSPORTER G FAMILY MEMBER 22"/>
    <property type="match status" value="1"/>
</dbReference>
<dbReference type="GO" id="GO:0005524">
    <property type="term" value="F:ATP binding"/>
    <property type="evidence" value="ECO:0007669"/>
    <property type="project" value="UniProtKB-KW"/>
</dbReference>
<dbReference type="InterPro" id="IPR043926">
    <property type="entry name" value="ABCG_dom"/>
</dbReference>
<dbReference type="eggNOG" id="KOG0061">
    <property type="taxonomic scope" value="Eukaryota"/>
</dbReference>
<reference evidence="12" key="1">
    <citation type="journal article" date="2011" name="Genome Biol.">
        <title>Comparative genomics of the social amoebae Dictyostelium discoideum and Dictyostelium purpureum.</title>
        <authorList>
            <consortium name="US DOE Joint Genome Institute (JGI-PGF)"/>
            <person name="Sucgang R."/>
            <person name="Kuo A."/>
            <person name="Tian X."/>
            <person name="Salerno W."/>
            <person name="Parikh A."/>
            <person name="Feasley C.L."/>
            <person name="Dalin E."/>
            <person name="Tu H."/>
            <person name="Huang E."/>
            <person name="Barry K."/>
            <person name="Lindquist E."/>
            <person name="Shapiro H."/>
            <person name="Bruce D."/>
            <person name="Schmutz J."/>
            <person name="Salamov A."/>
            <person name="Fey P."/>
            <person name="Gaudet P."/>
            <person name="Anjard C."/>
            <person name="Babu M.M."/>
            <person name="Basu S."/>
            <person name="Bushmanova Y."/>
            <person name="van der Wel H."/>
            <person name="Katoh-Kurasawa M."/>
            <person name="Dinh C."/>
            <person name="Coutinho P.M."/>
            <person name="Saito T."/>
            <person name="Elias M."/>
            <person name="Schaap P."/>
            <person name="Kay R.R."/>
            <person name="Henrissat B."/>
            <person name="Eichinger L."/>
            <person name="Rivero F."/>
            <person name="Putnam N.H."/>
            <person name="West C.M."/>
            <person name="Loomis W.F."/>
            <person name="Chisholm R.L."/>
            <person name="Shaulsky G."/>
            <person name="Strassmann J.E."/>
            <person name="Queller D.C."/>
            <person name="Kuspa A."/>
            <person name="Grigoriev I.V."/>
        </authorList>
    </citation>
    <scope>NUCLEOTIDE SEQUENCE [LARGE SCALE GENOMIC DNA]</scope>
    <source>
        <strain evidence="12">QSDP1</strain>
    </source>
</reference>
<keyword evidence="6 9" id="KW-1133">Transmembrane helix</keyword>
<feature type="domain" description="ABC transporter" evidence="10">
    <location>
        <begin position="38"/>
        <end position="286"/>
    </location>
</feature>
<dbReference type="FunCoup" id="F0Z6T2">
    <property type="interactions" value="30"/>
</dbReference>
<evidence type="ECO:0000256" key="5">
    <source>
        <dbReference type="ARBA" id="ARBA00022840"/>
    </source>
</evidence>
<keyword evidence="2" id="KW-0813">Transport</keyword>
<keyword evidence="3 9" id="KW-0812">Transmembrane</keyword>
<dbReference type="GeneID" id="10503547"/>
<dbReference type="Pfam" id="PF00005">
    <property type="entry name" value="ABC_tran"/>
    <property type="match status" value="1"/>
</dbReference>
<evidence type="ECO:0000256" key="7">
    <source>
        <dbReference type="ARBA" id="ARBA00023136"/>
    </source>
</evidence>
<dbReference type="Pfam" id="PF01061">
    <property type="entry name" value="ABC2_membrane"/>
    <property type="match status" value="1"/>
</dbReference>
<dbReference type="RefSeq" id="XP_003283114.1">
    <property type="nucleotide sequence ID" value="XM_003283066.1"/>
</dbReference>
<dbReference type="SMART" id="SM00382">
    <property type="entry name" value="AAA"/>
    <property type="match status" value="1"/>
</dbReference>
<feature type="transmembrane region" description="Helical" evidence="9">
    <location>
        <begin position="591"/>
        <end position="612"/>
    </location>
</feature>
<dbReference type="PROSITE" id="PS00211">
    <property type="entry name" value="ABC_TRANSPORTER_1"/>
    <property type="match status" value="1"/>
</dbReference>
<dbReference type="PANTHER" id="PTHR48041">
    <property type="entry name" value="ABC TRANSPORTER G FAMILY MEMBER 28"/>
    <property type="match status" value="1"/>
</dbReference>
<dbReference type="GO" id="GO:0048870">
    <property type="term" value="P:cell motility"/>
    <property type="evidence" value="ECO:0007669"/>
    <property type="project" value="EnsemblProtists"/>
</dbReference>
<dbReference type="CDD" id="cd03213">
    <property type="entry name" value="ABCG_EPDR"/>
    <property type="match status" value="1"/>
</dbReference>
<dbReference type="OMA" id="KWNCLFI"/>
<dbReference type="InterPro" id="IPR013525">
    <property type="entry name" value="ABC2_TM"/>
</dbReference>
<dbReference type="PROSITE" id="PS50893">
    <property type="entry name" value="ABC_TRANSPORTER_2"/>
    <property type="match status" value="1"/>
</dbReference>
<evidence type="ECO:0000256" key="2">
    <source>
        <dbReference type="ARBA" id="ARBA00022448"/>
    </source>
</evidence>
<feature type="transmembrane region" description="Helical" evidence="9">
    <location>
        <begin position="407"/>
        <end position="427"/>
    </location>
</feature>
<evidence type="ECO:0000256" key="6">
    <source>
        <dbReference type="ARBA" id="ARBA00022989"/>
    </source>
</evidence>
<feature type="transmembrane region" description="Helical" evidence="9">
    <location>
        <begin position="515"/>
        <end position="535"/>
    </location>
</feature>
<dbReference type="GO" id="GO:0042626">
    <property type="term" value="F:ATPase-coupled transmembrane transporter activity"/>
    <property type="evidence" value="ECO:0000318"/>
    <property type="project" value="GO_Central"/>
</dbReference>
<gene>
    <name evidence="11" type="primary">ABCG22</name>
    <name evidence="11" type="ORF">DICPUDRAFT_146703</name>
</gene>
<dbReference type="InParanoid" id="F0Z6T2"/>
<dbReference type="InterPro" id="IPR027417">
    <property type="entry name" value="P-loop_NTPase"/>
</dbReference>
<evidence type="ECO:0000256" key="3">
    <source>
        <dbReference type="ARBA" id="ARBA00022692"/>
    </source>
</evidence>
<evidence type="ECO:0000256" key="8">
    <source>
        <dbReference type="SAM" id="MobiDB-lite"/>
    </source>
</evidence>
<feature type="compositionally biased region" description="Polar residues" evidence="8">
    <location>
        <begin position="7"/>
        <end position="17"/>
    </location>
</feature>
<dbReference type="VEuPathDB" id="AmoebaDB:DICPUDRAFT_146703"/>
<dbReference type="Gene3D" id="3.40.50.300">
    <property type="entry name" value="P-loop containing nucleotide triphosphate hydrolases"/>
    <property type="match status" value="1"/>
</dbReference>
<dbReference type="Proteomes" id="UP000001064">
    <property type="component" value="Unassembled WGS sequence"/>
</dbReference>
<dbReference type="GO" id="GO:0055085">
    <property type="term" value="P:transmembrane transport"/>
    <property type="evidence" value="ECO:0000318"/>
    <property type="project" value="GO_Central"/>
</dbReference>
<dbReference type="KEGG" id="dpp:DICPUDRAFT_146703"/>
<keyword evidence="7 9" id="KW-0472">Membrane</keyword>
<keyword evidence="12" id="KW-1185">Reference proteome</keyword>
<dbReference type="EMBL" id="GL870943">
    <property type="protein sequence ID" value="EGC40363.1"/>
    <property type="molecule type" value="Genomic_DNA"/>
</dbReference>
<evidence type="ECO:0000313" key="11">
    <source>
        <dbReference type="EMBL" id="EGC40363.1"/>
    </source>
</evidence>
<evidence type="ECO:0000256" key="4">
    <source>
        <dbReference type="ARBA" id="ARBA00022741"/>
    </source>
</evidence>
<comment type="subcellular location">
    <subcellularLocation>
        <location evidence="1">Membrane</location>
        <topology evidence="1">Multi-pass membrane protein</topology>
    </subcellularLocation>
</comment>
<dbReference type="AlphaFoldDB" id="F0Z6T2"/>
<feature type="transmembrane region" description="Helical" evidence="9">
    <location>
        <begin position="374"/>
        <end position="395"/>
    </location>
</feature>
<accession>F0Z6T2</accession>
<dbReference type="Pfam" id="PF19055">
    <property type="entry name" value="ABC2_membrane_7"/>
    <property type="match status" value="1"/>
</dbReference>
<dbReference type="GO" id="GO:0031152">
    <property type="term" value="P:aggregation involved in sorocarp development"/>
    <property type="evidence" value="ECO:0007669"/>
    <property type="project" value="EnsemblProtists"/>
</dbReference>
<feature type="transmembrane region" description="Helical" evidence="9">
    <location>
        <begin position="447"/>
        <end position="471"/>
    </location>
</feature>
<dbReference type="GO" id="GO:0031288">
    <property type="term" value="P:sorocarp morphogenesis"/>
    <property type="evidence" value="ECO:0007669"/>
    <property type="project" value="EnsemblProtists"/>
</dbReference>
<evidence type="ECO:0000256" key="9">
    <source>
        <dbReference type="SAM" id="Phobius"/>
    </source>
</evidence>
<dbReference type="GO" id="GO:0016887">
    <property type="term" value="F:ATP hydrolysis activity"/>
    <property type="evidence" value="ECO:0007669"/>
    <property type="project" value="InterPro"/>
</dbReference>